<name>A0A0L8GLC2_OCTBM</name>
<organism evidence="1">
    <name type="scientific">Octopus bimaculoides</name>
    <name type="common">California two-spotted octopus</name>
    <dbReference type="NCBI Taxonomy" id="37653"/>
    <lineage>
        <taxon>Eukaryota</taxon>
        <taxon>Metazoa</taxon>
        <taxon>Spiralia</taxon>
        <taxon>Lophotrochozoa</taxon>
        <taxon>Mollusca</taxon>
        <taxon>Cephalopoda</taxon>
        <taxon>Coleoidea</taxon>
        <taxon>Octopodiformes</taxon>
        <taxon>Octopoda</taxon>
        <taxon>Incirrata</taxon>
        <taxon>Octopodidae</taxon>
        <taxon>Octopus</taxon>
    </lineage>
</organism>
<gene>
    <name evidence="1" type="ORF">OCBIM_22032137mg</name>
</gene>
<sequence>MQKTNGNASSITRPIQEDKLMNGAEVDRSIITMDQSLDEIRMINNIPKAEILENVRSMSCNGTGNHYTCYQVTGIRTVGIYFTFDIHIGKGYFQLLMTVNGKQQKIKLWNRKMLFLKVKVKRLPILSVCFFAVRFKIHYRQWCVMVTTNINEKTYVRQVGCFHNRDHKPPRR</sequence>
<accession>A0A0L8GLC2</accession>
<dbReference type="KEGG" id="obi:106876296"/>
<evidence type="ECO:0000313" key="1">
    <source>
        <dbReference type="EMBL" id="KOF77400.1"/>
    </source>
</evidence>
<protein>
    <submittedName>
        <fullName evidence="1">Uncharacterized protein</fullName>
    </submittedName>
</protein>
<reference evidence="1" key="1">
    <citation type="submission" date="2015-07" db="EMBL/GenBank/DDBJ databases">
        <title>MeaNS - Measles Nucleotide Surveillance Program.</title>
        <authorList>
            <person name="Tran T."/>
            <person name="Druce J."/>
        </authorList>
    </citation>
    <scope>NUCLEOTIDE SEQUENCE</scope>
    <source>
        <strain evidence="1">UCB-OBI-ISO-001</strain>
        <tissue evidence="1">Gonad</tissue>
    </source>
</reference>
<proteinExistence type="predicted"/>
<dbReference type="EMBL" id="KQ421460">
    <property type="protein sequence ID" value="KOF77400.1"/>
    <property type="molecule type" value="Genomic_DNA"/>
</dbReference>
<dbReference type="AlphaFoldDB" id="A0A0L8GLC2"/>
<dbReference type="OrthoDB" id="10312084at2759"/>